<feature type="region of interest" description="Disordered" evidence="1">
    <location>
        <begin position="1"/>
        <end position="124"/>
    </location>
</feature>
<feature type="compositionally biased region" description="Low complexity" evidence="1">
    <location>
        <begin position="656"/>
        <end position="665"/>
    </location>
</feature>
<feature type="region of interest" description="Disordered" evidence="1">
    <location>
        <begin position="570"/>
        <end position="710"/>
    </location>
</feature>
<keyword evidence="4" id="KW-1185">Reference proteome</keyword>
<feature type="compositionally biased region" description="Low complexity" evidence="1">
    <location>
        <begin position="46"/>
        <end position="55"/>
    </location>
</feature>
<feature type="region of interest" description="Disordered" evidence="1">
    <location>
        <begin position="139"/>
        <end position="158"/>
    </location>
</feature>
<feature type="compositionally biased region" description="Low complexity" evidence="1">
    <location>
        <begin position="373"/>
        <end position="384"/>
    </location>
</feature>
<accession>A0A2J6Q3D7</accession>
<organism evidence="3 4">
    <name type="scientific">Hyaloscypha hepaticicola</name>
    <dbReference type="NCBI Taxonomy" id="2082293"/>
    <lineage>
        <taxon>Eukaryota</taxon>
        <taxon>Fungi</taxon>
        <taxon>Dikarya</taxon>
        <taxon>Ascomycota</taxon>
        <taxon>Pezizomycotina</taxon>
        <taxon>Leotiomycetes</taxon>
        <taxon>Helotiales</taxon>
        <taxon>Hyaloscyphaceae</taxon>
        <taxon>Hyaloscypha</taxon>
    </lineage>
</organism>
<feature type="transmembrane region" description="Helical" evidence="2">
    <location>
        <begin position="817"/>
        <end position="836"/>
    </location>
</feature>
<feature type="transmembrane region" description="Helical" evidence="2">
    <location>
        <begin position="848"/>
        <end position="869"/>
    </location>
</feature>
<dbReference type="OrthoDB" id="5353066at2759"/>
<feature type="region of interest" description="Disordered" evidence="1">
    <location>
        <begin position="372"/>
        <end position="437"/>
    </location>
</feature>
<gene>
    <name evidence="3" type="ORF">NA56DRAFT_156356</name>
</gene>
<evidence type="ECO:0000313" key="4">
    <source>
        <dbReference type="Proteomes" id="UP000235672"/>
    </source>
</evidence>
<keyword evidence="2" id="KW-1133">Transmembrane helix</keyword>
<feature type="compositionally biased region" description="Low complexity" evidence="1">
    <location>
        <begin position="169"/>
        <end position="182"/>
    </location>
</feature>
<feature type="compositionally biased region" description="Low complexity" evidence="1">
    <location>
        <begin position="640"/>
        <end position="649"/>
    </location>
</feature>
<name>A0A2J6Q3D7_9HELO</name>
<feature type="compositionally biased region" description="Basic and acidic residues" evidence="1">
    <location>
        <begin position="79"/>
        <end position="109"/>
    </location>
</feature>
<proteinExistence type="predicted"/>
<dbReference type="EMBL" id="KZ613483">
    <property type="protein sequence ID" value="PMD20792.1"/>
    <property type="molecule type" value="Genomic_DNA"/>
</dbReference>
<sequence>MASRSHPLPQKQESSSEAHAIQDVTLPEQRAEPTSPVFAQHKQPTEVSSYPYFESESSESPHETTKPERTPSRANFSDLEERVTCIRSGSVREKTNPDSRHFNDDERHATQPVDVATHGSPTLSKAARLSQSLSLELETTNIPDSPQRPTQSQELDKGWSPIRQTLAAFSSSFGGPSSSQAALNSRPVRDPLSPGKKSTSERLSDLFYGKGKSTPILPTHAGETTGHWSRIRSCLPQSSLQEGSTIDNILRQYKNSDVESNNSPNRPMPIDRNLSDVTDNSFLSEDHDVGEVCYASEQHTLPRSAAQNNLSLAEAASNEQDADDLADITEIRSEYNPRRKRPSLRFASSYELSQSDQSRLPLEQAIMELRRVSNASPSSQDSSSTIRGQTENQALPCKSPNRGNQEHYSAHGKSPARAYVPQSSHCQQMSGSSSEVISMDDETRRLAQTALIYNEASMDPEWNAEDTNGLRVRSGHTNPGTTVSQPEREVEDWETVSEAPGQVCSLCRSGQRHVVHQASSSIAGSSDAGTQSSFEEMSRFGSTERIIQHPGNIDRNRELRQLNVKNGKMPVVAPKFGDHRVNGYPADSMRTRPVQLYTTPSPLGGSHKNPFAATAPRIFTPKSRQPTGMPQDRQNRNPFSPSSSSTATSGNELYPRALRLTPRLARANRFRYRQEENENNSVLSTQSSMATNSPRNLGNSRNQDDWDYQSSFAQPGQYQHRRGNVNTSNNQLPLNQADGFGDVGMHALNHGGPTRDLEQQRHRPTQMRVPVSPEPTLTARPIHNFDIEDPDSEAEEDPRQEMVSNIFLWSIQIFPPFNILFAVGAFDPLMLLFTCGRVRKFSDRKKRTAHFITILWIAVFIIGALIFGFSRLVPR</sequence>
<keyword evidence="2" id="KW-0812">Transmembrane</keyword>
<evidence type="ECO:0000256" key="1">
    <source>
        <dbReference type="SAM" id="MobiDB-lite"/>
    </source>
</evidence>
<feature type="compositionally biased region" description="Low complexity" evidence="1">
    <location>
        <begin position="422"/>
        <end position="434"/>
    </location>
</feature>
<dbReference type="STRING" id="1745343.A0A2J6Q3D7"/>
<evidence type="ECO:0000313" key="3">
    <source>
        <dbReference type="EMBL" id="PMD20792.1"/>
    </source>
</evidence>
<feature type="compositionally biased region" description="Polar residues" evidence="1">
    <location>
        <begin position="679"/>
        <end position="701"/>
    </location>
</feature>
<feature type="region of interest" description="Disordered" evidence="1">
    <location>
        <begin position="169"/>
        <end position="229"/>
    </location>
</feature>
<evidence type="ECO:0000256" key="2">
    <source>
        <dbReference type="SAM" id="Phobius"/>
    </source>
</evidence>
<feature type="compositionally biased region" description="Polar residues" evidence="1">
    <location>
        <begin position="139"/>
        <end position="153"/>
    </location>
</feature>
<keyword evidence="2" id="KW-0472">Membrane</keyword>
<feature type="region of interest" description="Disordered" evidence="1">
    <location>
        <begin position="753"/>
        <end position="784"/>
    </location>
</feature>
<dbReference type="Proteomes" id="UP000235672">
    <property type="component" value="Unassembled WGS sequence"/>
</dbReference>
<protein>
    <submittedName>
        <fullName evidence="3">Uncharacterized protein</fullName>
    </submittedName>
</protein>
<reference evidence="3 4" key="1">
    <citation type="submission" date="2016-05" db="EMBL/GenBank/DDBJ databases">
        <title>A degradative enzymes factory behind the ericoid mycorrhizal symbiosis.</title>
        <authorList>
            <consortium name="DOE Joint Genome Institute"/>
            <person name="Martino E."/>
            <person name="Morin E."/>
            <person name="Grelet G."/>
            <person name="Kuo A."/>
            <person name="Kohler A."/>
            <person name="Daghino S."/>
            <person name="Barry K."/>
            <person name="Choi C."/>
            <person name="Cichocki N."/>
            <person name="Clum A."/>
            <person name="Copeland A."/>
            <person name="Hainaut M."/>
            <person name="Haridas S."/>
            <person name="Labutti K."/>
            <person name="Lindquist E."/>
            <person name="Lipzen A."/>
            <person name="Khouja H.-R."/>
            <person name="Murat C."/>
            <person name="Ohm R."/>
            <person name="Olson A."/>
            <person name="Spatafora J."/>
            <person name="Veneault-Fourrey C."/>
            <person name="Henrissat B."/>
            <person name="Grigoriev I."/>
            <person name="Martin F."/>
            <person name="Perotto S."/>
        </authorList>
    </citation>
    <scope>NUCLEOTIDE SEQUENCE [LARGE SCALE GENOMIC DNA]</scope>
    <source>
        <strain evidence="3 4">UAMH 7357</strain>
    </source>
</reference>
<dbReference type="AlphaFoldDB" id="A0A2J6Q3D7"/>
<feature type="compositionally biased region" description="Basic and acidic residues" evidence="1">
    <location>
        <begin position="59"/>
        <end position="71"/>
    </location>
</feature>